<evidence type="ECO:0000313" key="5">
    <source>
        <dbReference type="Proteomes" id="UP000266328"/>
    </source>
</evidence>
<dbReference type="InterPro" id="IPR000182">
    <property type="entry name" value="GNAT_dom"/>
</dbReference>
<name>A0A398D405_9BACT</name>
<dbReference type="InterPro" id="IPR050832">
    <property type="entry name" value="Bact_Acetyltransf"/>
</dbReference>
<evidence type="ECO:0000256" key="1">
    <source>
        <dbReference type="ARBA" id="ARBA00022679"/>
    </source>
</evidence>
<dbReference type="PANTHER" id="PTHR43877">
    <property type="entry name" value="AMINOALKYLPHOSPHONATE N-ACETYLTRANSFERASE-RELATED-RELATED"/>
    <property type="match status" value="1"/>
</dbReference>
<keyword evidence="2" id="KW-0012">Acyltransferase</keyword>
<accession>A0A398D405</accession>
<reference evidence="4 5" key="1">
    <citation type="submission" date="2018-09" db="EMBL/GenBank/DDBJ databases">
        <title>Discovery and Ecogenomic Context for Candidatus Cryosericales, a Global Caldiserica Order Active in Thawing Permafrost.</title>
        <authorList>
            <person name="Martinez M.A."/>
            <person name="Woodcroft B.J."/>
            <person name="Ignacio Espinoza J.C."/>
            <person name="Zayed A."/>
            <person name="Singleton C.M."/>
            <person name="Boyd J."/>
            <person name="Li Y.-F."/>
            <person name="Purvine S."/>
            <person name="Maughan H."/>
            <person name="Hodgkins S.B."/>
            <person name="Anderson D."/>
            <person name="Sederholm M."/>
            <person name="Temperton B."/>
            <person name="Saleska S.R."/>
            <person name="Tyson G.W."/>
            <person name="Rich V.I."/>
        </authorList>
    </citation>
    <scope>NUCLEOTIDE SEQUENCE [LARGE SCALE GENOMIC DNA]</scope>
    <source>
        <strain evidence="4 5">SMC7</strain>
    </source>
</reference>
<dbReference type="GO" id="GO:0016747">
    <property type="term" value="F:acyltransferase activity, transferring groups other than amino-acyl groups"/>
    <property type="evidence" value="ECO:0007669"/>
    <property type="project" value="InterPro"/>
</dbReference>
<evidence type="ECO:0000313" key="4">
    <source>
        <dbReference type="EMBL" id="RIE05824.1"/>
    </source>
</evidence>
<proteinExistence type="predicted"/>
<dbReference type="Pfam" id="PF00583">
    <property type="entry name" value="Acetyltransf_1"/>
    <property type="match status" value="1"/>
</dbReference>
<dbReference type="CDD" id="cd04301">
    <property type="entry name" value="NAT_SF"/>
    <property type="match status" value="1"/>
</dbReference>
<comment type="caution">
    <text evidence="4">The sequence shown here is derived from an EMBL/GenBank/DDBJ whole genome shotgun (WGS) entry which is preliminary data.</text>
</comment>
<sequence>MPADVRKESTMSAPGLTFRPAIPDDAPFVAPLLYDIAHRDLDGLFTGLAAELSPLDVVEKFYRAPGGMFSWHNTELALHDGLPAGLITAYSVASRNGSATWLARATGQLGAHALVLLAWRGVVVARALQRNLPGSWYVAFVGVDPLQQSLGIGSSLIARSIQTARASGCSCVELDVDVDNPRAQALYERLGFHVLHTDRRRTSSIMVESRRMVLQLQQ</sequence>
<keyword evidence="5" id="KW-1185">Reference proteome</keyword>
<dbReference type="OrthoDB" id="336415at2"/>
<dbReference type="SUPFAM" id="SSF55729">
    <property type="entry name" value="Acyl-CoA N-acyltransferases (Nat)"/>
    <property type="match status" value="1"/>
</dbReference>
<evidence type="ECO:0000259" key="3">
    <source>
        <dbReference type="PROSITE" id="PS51186"/>
    </source>
</evidence>
<dbReference type="InterPro" id="IPR016181">
    <property type="entry name" value="Acyl_CoA_acyltransferase"/>
</dbReference>
<evidence type="ECO:0000256" key="2">
    <source>
        <dbReference type="ARBA" id="ARBA00023315"/>
    </source>
</evidence>
<protein>
    <submittedName>
        <fullName evidence="4">GNAT family N-acetyltransferase</fullName>
    </submittedName>
</protein>
<dbReference type="PROSITE" id="PS51186">
    <property type="entry name" value="GNAT"/>
    <property type="match status" value="1"/>
</dbReference>
<keyword evidence="1 4" id="KW-0808">Transferase</keyword>
<dbReference type="PANTHER" id="PTHR43877:SF1">
    <property type="entry name" value="ACETYLTRANSFERASE"/>
    <property type="match status" value="1"/>
</dbReference>
<gene>
    <name evidence="4" type="ORF">SMC7_05335</name>
</gene>
<organism evidence="4 5">
    <name type="scientific">Candidatus Cryosericum terrychapinii</name>
    <dbReference type="NCBI Taxonomy" id="2290919"/>
    <lineage>
        <taxon>Bacteria</taxon>
        <taxon>Pseudomonadati</taxon>
        <taxon>Caldisericota/Cryosericota group</taxon>
        <taxon>Candidatus Cryosericota</taxon>
        <taxon>Candidatus Cryosericia</taxon>
        <taxon>Candidatus Cryosericales</taxon>
        <taxon>Candidatus Cryosericaceae</taxon>
        <taxon>Candidatus Cryosericum</taxon>
    </lineage>
</organism>
<dbReference type="Gene3D" id="3.40.630.30">
    <property type="match status" value="1"/>
</dbReference>
<feature type="domain" description="N-acetyltransferase" evidence="3">
    <location>
        <begin position="16"/>
        <end position="217"/>
    </location>
</feature>
<dbReference type="AlphaFoldDB" id="A0A398D405"/>
<dbReference type="Proteomes" id="UP000266328">
    <property type="component" value="Unassembled WGS sequence"/>
</dbReference>
<dbReference type="EMBL" id="QXIS01000032">
    <property type="protein sequence ID" value="RIE05824.1"/>
    <property type="molecule type" value="Genomic_DNA"/>
</dbReference>